<dbReference type="AlphaFoldDB" id="A0A6A6V1A8"/>
<dbReference type="EMBL" id="MU006601">
    <property type="protein sequence ID" value="KAF2742997.1"/>
    <property type="molecule type" value="Genomic_DNA"/>
</dbReference>
<reference evidence="1" key="1">
    <citation type="journal article" date="2020" name="Stud. Mycol.">
        <title>101 Dothideomycetes genomes: a test case for predicting lifestyles and emergence of pathogens.</title>
        <authorList>
            <person name="Haridas S."/>
            <person name="Albert R."/>
            <person name="Binder M."/>
            <person name="Bloem J."/>
            <person name="Labutti K."/>
            <person name="Salamov A."/>
            <person name="Andreopoulos B."/>
            <person name="Baker S."/>
            <person name="Barry K."/>
            <person name="Bills G."/>
            <person name="Bluhm B."/>
            <person name="Cannon C."/>
            <person name="Castanera R."/>
            <person name="Culley D."/>
            <person name="Daum C."/>
            <person name="Ezra D."/>
            <person name="Gonzalez J."/>
            <person name="Henrissat B."/>
            <person name="Kuo A."/>
            <person name="Liang C."/>
            <person name="Lipzen A."/>
            <person name="Lutzoni F."/>
            <person name="Magnuson J."/>
            <person name="Mondo S."/>
            <person name="Nolan M."/>
            <person name="Ohm R."/>
            <person name="Pangilinan J."/>
            <person name="Park H.-J."/>
            <person name="Ramirez L."/>
            <person name="Alfaro M."/>
            <person name="Sun H."/>
            <person name="Tritt A."/>
            <person name="Yoshinaga Y."/>
            <person name="Zwiers L.-H."/>
            <person name="Turgeon B."/>
            <person name="Goodwin S."/>
            <person name="Spatafora J."/>
            <person name="Crous P."/>
            <person name="Grigoriev I."/>
        </authorList>
    </citation>
    <scope>NUCLEOTIDE SEQUENCE</scope>
    <source>
        <strain evidence="1">CBS 119925</strain>
    </source>
</reference>
<proteinExistence type="predicted"/>
<name>A0A6A6V1A8_9PLEO</name>
<evidence type="ECO:0000313" key="2">
    <source>
        <dbReference type="Proteomes" id="UP000799440"/>
    </source>
</evidence>
<sequence length="134" mass="15438">MMTPFPPYNHVLKKRMVYVIFAVGTKCMVFVWDPMRQWPGPQFWIRKAPGATGSKFWPIDPRIKIPFPASYVDGTTGERFWKKAWKLDVEERVPQGLPNAGTLVHIAEMAMIEHVLHTLRTLVILPGVNPDYFS</sequence>
<organism evidence="1 2">
    <name type="scientific">Sporormia fimetaria CBS 119925</name>
    <dbReference type="NCBI Taxonomy" id="1340428"/>
    <lineage>
        <taxon>Eukaryota</taxon>
        <taxon>Fungi</taxon>
        <taxon>Dikarya</taxon>
        <taxon>Ascomycota</taxon>
        <taxon>Pezizomycotina</taxon>
        <taxon>Dothideomycetes</taxon>
        <taxon>Pleosporomycetidae</taxon>
        <taxon>Pleosporales</taxon>
        <taxon>Sporormiaceae</taxon>
        <taxon>Sporormia</taxon>
    </lineage>
</organism>
<evidence type="ECO:0000313" key="1">
    <source>
        <dbReference type="EMBL" id="KAF2742997.1"/>
    </source>
</evidence>
<dbReference type="OrthoDB" id="5240244at2759"/>
<accession>A0A6A6V1A8</accession>
<gene>
    <name evidence="1" type="ORF">M011DRAFT_249050</name>
</gene>
<keyword evidence="2" id="KW-1185">Reference proteome</keyword>
<protein>
    <submittedName>
        <fullName evidence="1">Uncharacterized protein</fullName>
    </submittedName>
</protein>
<dbReference type="Proteomes" id="UP000799440">
    <property type="component" value="Unassembled WGS sequence"/>
</dbReference>